<sequence>MFSVFPTARLRPSPFYASAVAEGMTAASIYNRMIMPTSYGDPEAEYWRLINGVSQWDVGVERQVQLKGPDAGRLAQILSPRDLSNCKVGQGKYVPLCNHRGTIINDPILLKLADDLYWLSIADSDIWFWASAIAAERGMTVEVSEPDVSPMALQGPKAEDVVAHVLGDWVRQLKYFWFKETEIEGIPVAVQRSGWSKQGGFEIYLKDGTRGTQLWNIFKEAGQPWGIGPGAPATAERTESGLVGRR</sequence>
<dbReference type="GO" id="GO:0032259">
    <property type="term" value="P:methylation"/>
    <property type="evidence" value="ECO:0007669"/>
    <property type="project" value="UniProtKB-KW"/>
</dbReference>
<dbReference type="InterPro" id="IPR027266">
    <property type="entry name" value="TrmE/GcvT-like"/>
</dbReference>
<feature type="binding site" evidence="1">
    <location>
        <position position="202"/>
    </location>
    <ligand>
        <name>substrate</name>
    </ligand>
</feature>
<dbReference type="SUPFAM" id="SSF103025">
    <property type="entry name" value="Folate-binding domain"/>
    <property type="match status" value="1"/>
</dbReference>
<dbReference type="GO" id="GO:0008168">
    <property type="term" value="F:methyltransferase activity"/>
    <property type="evidence" value="ECO:0007669"/>
    <property type="project" value="UniProtKB-KW"/>
</dbReference>
<reference evidence="4 5" key="1">
    <citation type="journal article" date="2000" name="DNA Res.">
        <title>Complete genome structure of the nitrogen-fixing symbiotic bacterium Mesorhizobium loti.</title>
        <authorList>
            <person name="Kaneko T."/>
            <person name="Nakamura Y."/>
            <person name="Sato S."/>
            <person name="Asamizu E."/>
            <person name="Kato T."/>
            <person name="Sasamoto S."/>
            <person name="Watanabe A."/>
            <person name="Idesawa K."/>
            <person name="Ishikawa A."/>
            <person name="Kawashima K."/>
            <person name="Kimura T."/>
            <person name="Kishida Y."/>
            <person name="Kiyokawa C."/>
            <person name="Kohara M."/>
            <person name="Matsumoto M."/>
            <person name="Matsuno A."/>
            <person name="Mochizuki Y."/>
            <person name="Nakayama S."/>
            <person name="Nakazaki N."/>
            <person name="Shimpo S."/>
            <person name="Sugimoto M."/>
            <person name="Takeuchi C."/>
            <person name="Yamada M."/>
            <person name="Tabata S."/>
        </authorList>
    </citation>
    <scope>NUCLEOTIDE SEQUENCE [LARGE SCALE GENOMIC DNA]</scope>
    <source>
        <strain evidence="5">LMG 29417 / CECT 9101 / MAFF 303099</strain>
    </source>
</reference>
<evidence type="ECO:0000259" key="3">
    <source>
        <dbReference type="Pfam" id="PF01571"/>
    </source>
</evidence>
<gene>
    <name evidence="4" type="ordered locus">mlr6972</name>
</gene>
<dbReference type="HOGENOM" id="CLU_097929_0_0_5"/>
<evidence type="ECO:0000313" key="4">
    <source>
        <dbReference type="EMBL" id="BAB53157.1"/>
    </source>
</evidence>
<keyword evidence="4" id="KW-0489">Methyltransferase</keyword>
<evidence type="ECO:0000256" key="1">
    <source>
        <dbReference type="PIRSR" id="PIRSR006487-1"/>
    </source>
</evidence>
<keyword evidence="4" id="KW-0808">Transferase</keyword>
<dbReference type="Gene3D" id="3.30.1360.120">
    <property type="entry name" value="Probable tRNA modification gtpase trme, domain 1"/>
    <property type="match status" value="1"/>
</dbReference>
<dbReference type="KEGG" id="mlo:mlr6972"/>
<name>Q987P6_RHILO</name>
<dbReference type="InterPro" id="IPR006222">
    <property type="entry name" value="GCVT_N"/>
</dbReference>
<evidence type="ECO:0000256" key="2">
    <source>
        <dbReference type="SAM" id="MobiDB-lite"/>
    </source>
</evidence>
<dbReference type="InterPro" id="IPR028896">
    <property type="entry name" value="GcvT/YgfZ/DmdA"/>
</dbReference>
<organism evidence="4 5">
    <name type="scientific">Mesorhizobium japonicum (strain LMG 29417 / CECT 9101 / MAFF 303099)</name>
    <name type="common">Mesorhizobium loti (strain MAFF 303099)</name>
    <dbReference type="NCBI Taxonomy" id="266835"/>
    <lineage>
        <taxon>Bacteria</taxon>
        <taxon>Pseudomonadati</taxon>
        <taxon>Pseudomonadota</taxon>
        <taxon>Alphaproteobacteria</taxon>
        <taxon>Hyphomicrobiales</taxon>
        <taxon>Phyllobacteriaceae</taxon>
        <taxon>Mesorhizobium</taxon>
    </lineage>
</organism>
<feature type="region of interest" description="Disordered" evidence="2">
    <location>
        <begin position="226"/>
        <end position="246"/>
    </location>
</feature>
<dbReference type="AlphaFoldDB" id="Q987P6"/>
<evidence type="ECO:0000313" key="5">
    <source>
        <dbReference type="Proteomes" id="UP000000552"/>
    </source>
</evidence>
<dbReference type="PANTHER" id="PTHR43757">
    <property type="entry name" value="AMINOMETHYLTRANSFERASE"/>
    <property type="match status" value="1"/>
</dbReference>
<dbReference type="PIRSF" id="PIRSF006487">
    <property type="entry name" value="GcvT"/>
    <property type="match status" value="1"/>
</dbReference>
<feature type="domain" description="GCVT N-terminal" evidence="3">
    <location>
        <begin position="32"/>
        <end position="242"/>
    </location>
</feature>
<protein>
    <submittedName>
        <fullName evidence="4">Aminomethyltransferase</fullName>
    </submittedName>
</protein>
<dbReference type="PANTHER" id="PTHR43757:SF2">
    <property type="entry name" value="AMINOMETHYLTRANSFERASE, MITOCHONDRIAL"/>
    <property type="match status" value="1"/>
</dbReference>
<proteinExistence type="predicted"/>
<accession>Q987P6</accession>
<dbReference type="Pfam" id="PF01571">
    <property type="entry name" value="GCV_T"/>
    <property type="match status" value="1"/>
</dbReference>
<dbReference type="EMBL" id="BA000012">
    <property type="protein sequence ID" value="BAB53157.1"/>
    <property type="molecule type" value="Genomic_DNA"/>
</dbReference>
<dbReference type="Proteomes" id="UP000000552">
    <property type="component" value="Chromosome"/>
</dbReference>
<dbReference type="RefSeq" id="WP_010914464.1">
    <property type="nucleotide sequence ID" value="NC_002678.2"/>
</dbReference>
<dbReference type="eggNOG" id="COG0404">
    <property type="taxonomic scope" value="Bacteria"/>
</dbReference>